<dbReference type="AlphaFoldDB" id="A0A9Q4ZIJ8"/>
<dbReference type="Proteomes" id="UP000603463">
    <property type="component" value="Unassembled WGS sequence"/>
</dbReference>
<dbReference type="EMBL" id="WVBC01000002">
    <property type="protein sequence ID" value="NKT77231.1"/>
    <property type="molecule type" value="Genomic_DNA"/>
</dbReference>
<keyword evidence="2" id="KW-0472">Membrane</keyword>
<name>A0A9Q4ZIJ8_RHOHA</name>
<comment type="caution">
    <text evidence="3">The sequence shown here is derived from an EMBL/GenBank/DDBJ whole genome shotgun (WGS) entry which is preliminary data.</text>
</comment>
<keyword evidence="2" id="KW-1133">Transmembrane helix</keyword>
<proteinExistence type="predicted"/>
<reference evidence="3" key="1">
    <citation type="journal article" date="2020" name="Environ. Microbiol.">
        <title>The novel and transferable erm(51) gene confers Macrolides, Lincosamides, and Streptogramins B (MLSB) resistance to clonal Rhodococcus equi in the environment.</title>
        <authorList>
            <person name="Huber L."/>
            <person name="Giguere S."/>
            <person name="Slovis N.M."/>
            <person name="Alvarez-Narvaez S."/>
            <person name="Hart K.A."/>
            <person name="Greiter M."/>
            <person name="Morris E.R.A."/>
            <person name="Cohen N.D."/>
        </authorList>
    </citation>
    <scope>NUCLEOTIDE SEQUENCE</scope>
    <source>
        <strain evidence="3">Lh_116_1</strain>
    </source>
</reference>
<evidence type="ECO:0000313" key="4">
    <source>
        <dbReference type="Proteomes" id="UP000603463"/>
    </source>
</evidence>
<evidence type="ECO:0000256" key="2">
    <source>
        <dbReference type="SAM" id="Phobius"/>
    </source>
</evidence>
<feature type="region of interest" description="Disordered" evidence="1">
    <location>
        <begin position="73"/>
        <end position="96"/>
    </location>
</feature>
<sequence length="96" mass="10639">MDFLTGLEAADLANQSTMLGLVILLIIIGGLVPRWVHSQMMKLKDDTIENLREQNGLQARQIDQLIETSELAIRVAEDRRDPDDPEPGSPTEGASR</sequence>
<evidence type="ECO:0000313" key="3">
    <source>
        <dbReference type="EMBL" id="NKT77231.1"/>
    </source>
</evidence>
<protein>
    <submittedName>
        <fullName evidence="3">Uncharacterized protein</fullName>
    </submittedName>
</protein>
<accession>A0A9Q4ZIJ8</accession>
<evidence type="ECO:0000256" key="1">
    <source>
        <dbReference type="SAM" id="MobiDB-lite"/>
    </source>
</evidence>
<gene>
    <name evidence="3" type="ORF">GS882_03215</name>
</gene>
<keyword evidence="2" id="KW-0812">Transmembrane</keyword>
<feature type="transmembrane region" description="Helical" evidence="2">
    <location>
        <begin position="12"/>
        <end position="32"/>
    </location>
</feature>
<organism evidence="3 4">
    <name type="scientific">Rhodococcus hoagii</name>
    <name type="common">Corynebacterium equii</name>
    <dbReference type="NCBI Taxonomy" id="43767"/>
    <lineage>
        <taxon>Bacteria</taxon>
        <taxon>Bacillati</taxon>
        <taxon>Actinomycetota</taxon>
        <taxon>Actinomycetes</taxon>
        <taxon>Mycobacteriales</taxon>
        <taxon>Nocardiaceae</taxon>
        <taxon>Prescottella</taxon>
    </lineage>
</organism>